<gene>
    <name evidence="2" type="ORF">C8N24_5178</name>
</gene>
<protein>
    <submittedName>
        <fullName evidence="2">Uncharacterized protein</fullName>
    </submittedName>
</protein>
<comment type="caution">
    <text evidence="2">The sequence shown here is derived from an EMBL/GenBank/DDBJ whole genome shotgun (WGS) entry which is preliminary data.</text>
</comment>
<accession>A0A660L155</accession>
<dbReference type="Proteomes" id="UP000278962">
    <property type="component" value="Unassembled WGS sequence"/>
</dbReference>
<reference evidence="2 3" key="1">
    <citation type="submission" date="2018-10" db="EMBL/GenBank/DDBJ databases">
        <title>Genomic Encyclopedia of Archaeal and Bacterial Type Strains, Phase II (KMG-II): from individual species to whole genera.</title>
        <authorList>
            <person name="Goeker M."/>
        </authorList>
    </citation>
    <scope>NUCLEOTIDE SEQUENCE [LARGE SCALE GENOMIC DNA]</scope>
    <source>
        <strain evidence="2 3">DSM 14954</strain>
    </source>
</reference>
<dbReference type="OrthoDB" id="9884048at2"/>
<sequence length="122" mass="13045">MRFLLPALAILAVLVVAPAAEAKPRSCASADLRYPFEPGGAKTFGVFKLKVSGASCMTGHHAAHAWMAKFEASLRGEGELEVPKTAGGFRWKQLPPKAAQTYRLRGAKGKTTVTFDYVVPNG</sequence>
<feature type="signal peptide" evidence="1">
    <location>
        <begin position="1"/>
        <end position="22"/>
    </location>
</feature>
<dbReference type="AlphaFoldDB" id="A0A660L155"/>
<keyword evidence="3" id="KW-1185">Reference proteome</keyword>
<dbReference type="EMBL" id="RBIL01000002">
    <property type="protein sequence ID" value="RKQ87158.1"/>
    <property type="molecule type" value="Genomic_DNA"/>
</dbReference>
<dbReference type="RefSeq" id="WP_121255474.1">
    <property type="nucleotide sequence ID" value="NZ_RBIL01000002.1"/>
</dbReference>
<feature type="chain" id="PRO_5039548408" evidence="1">
    <location>
        <begin position="23"/>
        <end position="122"/>
    </location>
</feature>
<organism evidence="2 3">
    <name type="scientific">Solirubrobacter pauli</name>
    <dbReference type="NCBI Taxonomy" id="166793"/>
    <lineage>
        <taxon>Bacteria</taxon>
        <taxon>Bacillati</taxon>
        <taxon>Actinomycetota</taxon>
        <taxon>Thermoleophilia</taxon>
        <taxon>Solirubrobacterales</taxon>
        <taxon>Solirubrobacteraceae</taxon>
        <taxon>Solirubrobacter</taxon>
    </lineage>
</organism>
<evidence type="ECO:0000313" key="2">
    <source>
        <dbReference type="EMBL" id="RKQ87158.1"/>
    </source>
</evidence>
<proteinExistence type="predicted"/>
<keyword evidence="1" id="KW-0732">Signal</keyword>
<evidence type="ECO:0000313" key="3">
    <source>
        <dbReference type="Proteomes" id="UP000278962"/>
    </source>
</evidence>
<evidence type="ECO:0000256" key="1">
    <source>
        <dbReference type="SAM" id="SignalP"/>
    </source>
</evidence>
<name>A0A660L155_9ACTN</name>